<evidence type="ECO:0000313" key="2">
    <source>
        <dbReference type="EMBL" id="TSI14673.1"/>
    </source>
</evidence>
<gene>
    <name evidence="2" type="ORF">FO013_14860</name>
</gene>
<dbReference type="RefSeq" id="WP_143923380.1">
    <property type="nucleotide sequence ID" value="NZ_VLTK01000008.1"/>
</dbReference>
<dbReference type="Pfam" id="PF08667">
    <property type="entry name" value="BetR"/>
    <property type="match status" value="1"/>
</dbReference>
<sequence length="108" mass="11883">MTIGELQLTENERVGREVAAWMTRYNLRQADIAQILGFAQRNVSKRIRGEMPFRIDELLAIARYMGISLSQLLGEGIVNEKNPQSVELTEGSATFVAGGGFEPPTSGL</sequence>
<dbReference type="CDD" id="cd00093">
    <property type="entry name" value="HTH_XRE"/>
    <property type="match status" value="1"/>
</dbReference>
<evidence type="ECO:0000313" key="3">
    <source>
        <dbReference type="Proteomes" id="UP000316406"/>
    </source>
</evidence>
<dbReference type="EMBL" id="VLTK01000008">
    <property type="protein sequence ID" value="TSI14673.1"/>
    <property type="molecule type" value="Genomic_DNA"/>
</dbReference>
<dbReference type="InterPro" id="IPR010982">
    <property type="entry name" value="Lambda_DNA-bd_dom_sf"/>
</dbReference>
<keyword evidence="3" id="KW-1185">Reference proteome</keyword>
<feature type="domain" description="HTH cro/C1-type" evidence="1">
    <location>
        <begin position="18"/>
        <end position="72"/>
    </location>
</feature>
<dbReference type="GO" id="GO:0003677">
    <property type="term" value="F:DNA binding"/>
    <property type="evidence" value="ECO:0007669"/>
    <property type="project" value="InterPro"/>
</dbReference>
<dbReference type="InterPro" id="IPR001387">
    <property type="entry name" value="Cro/C1-type_HTH"/>
</dbReference>
<dbReference type="PROSITE" id="PS50943">
    <property type="entry name" value="HTH_CROC1"/>
    <property type="match status" value="1"/>
</dbReference>
<organism evidence="2 3">
    <name type="scientific">Brevibacterium aurantiacum</name>
    <dbReference type="NCBI Taxonomy" id="273384"/>
    <lineage>
        <taxon>Bacteria</taxon>
        <taxon>Bacillati</taxon>
        <taxon>Actinomycetota</taxon>
        <taxon>Actinomycetes</taxon>
        <taxon>Micrococcales</taxon>
        <taxon>Brevibacteriaceae</taxon>
        <taxon>Brevibacterium</taxon>
    </lineage>
</organism>
<dbReference type="SUPFAM" id="SSF47413">
    <property type="entry name" value="lambda repressor-like DNA-binding domains"/>
    <property type="match status" value="1"/>
</dbReference>
<dbReference type="OrthoDB" id="4804677at2"/>
<dbReference type="SMART" id="SM00530">
    <property type="entry name" value="HTH_XRE"/>
    <property type="match status" value="1"/>
</dbReference>
<dbReference type="Proteomes" id="UP000316406">
    <property type="component" value="Unassembled WGS sequence"/>
</dbReference>
<accession>A0A556CB63</accession>
<name>A0A556CB63_BREAU</name>
<dbReference type="InterPro" id="IPR013975">
    <property type="entry name" value="Tscrpt_reg_BetR_N"/>
</dbReference>
<dbReference type="AlphaFoldDB" id="A0A556CB63"/>
<evidence type="ECO:0000259" key="1">
    <source>
        <dbReference type="PROSITE" id="PS50943"/>
    </source>
</evidence>
<comment type="caution">
    <text evidence="2">The sequence shown here is derived from an EMBL/GenBank/DDBJ whole genome shotgun (WGS) entry which is preliminary data.</text>
</comment>
<protein>
    <submittedName>
        <fullName evidence="2">Helix-turn-helix transcriptional regulator</fullName>
    </submittedName>
</protein>
<proteinExistence type="predicted"/>
<reference evidence="2 3" key="1">
    <citation type="submission" date="2019-07" db="EMBL/GenBank/DDBJ databases">
        <title>Draft genome sequence of Brevibacterium aurantiacum XU54 isolated from Xinjiang China.</title>
        <authorList>
            <person name="Xu X."/>
        </authorList>
    </citation>
    <scope>NUCLEOTIDE SEQUENCE [LARGE SCALE GENOMIC DNA]</scope>
    <source>
        <strain evidence="2 3">XU54</strain>
    </source>
</reference>
<dbReference type="Gene3D" id="1.10.260.40">
    <property type="entry name" value="lambda repressor-like DNA-binding domains"/>
    <property type="match status" value="1"/>
</dbReference>